<feature type="transmembrane region" description="Helical" evidence="1">
    <location>
        <begin position="211"/>
        <end position="234"/>
    </location>
</feature>
<dbReference type="EMBL" id="JANIBC010000007">
    <property type="protein sequence ID" value="MCQ8185689.1"/>
    <property type="molecule type" value="Genomic_DNA"/>
</dbReference>
<gene>
    <name evidence="2" type="ORF">NOG11_09810</name>
</gene>
<keyword evidence="1" id="KW-1133">Transmembrane helix</keyword>
<dbReference type="AlphaFoldDB" id="A0A9X2L9P9"/>
<dbReference type="Proteomes" id="UP001142610">
    <property type="component" value="Unassembled WGS sequence"/>
</dbReference>
<evidence type="ECO:0000313" key="2">
    <source>
        <dbReference type="EMBL" id="MCQ8185689.1"/>
    </source>
</evidence>
<feature type="transmembrane region" description="Helical" evidence="1">
    <location>
        <begin position="62"/>
        <end position="86"/>
    </location>
</feature>
<organism evidence="2 3">
    <name type="scientific">Parvularcula maris</name>
    <dbReference type="NCBI Taxonomy" id="2965077"/>
    <lineage>
        <taxon>Bacteria</taxon>
        <taxon>Pseudomonadati</taxon>
        <taxon>Pseudomonadota</taxon>
        <taxon>Alphaproteobacteria</taxon>
        <taxon>Parvularculales</taxon>
        <taxon>Parvularculaceae</taxon>
        <taxon>Parvularcula</taxon>
    </lineage>
</organism>
<protein>
    <submittedName>
        <fullName evidence="2">Uncharacterized protein</fullName>
    </submittedName>
</protein>
<name>A0A9X2L9P9_9PROT</name>
<proteinExistence type="predicted"/>
<evidence type="ECO:0000313" key="3">
    <source>
        <dbReference type="Proteomes" id="UP001142610"/>
    </source>
</evidence>
<comment type="caution">
    <text evidence="2">The sequence shown here is derived from an EMBL/GenBank/DDBJ whole genome shotgun (WGS) entry which is preliminary data.</text>
</comment>
<keyword evidence="1" id="KW-0472">Membrane</keyword>
<accession>A0A9X2L9P9</accession>
<keyword evidence="1" id="KW-0812">Transmembrane</keyword>
<sequence>MGQKVTGSSSYLERLDELDIQAFNEKTLDGLAQKEVELFRSQMRSSVLEPLRKRLYRYTNTYPVAIAAGTMLLALVPGLAFAYRAYAEMEPYPGAETALGMLICSVLALLGARVVLQKLWSDDAGEAVRRSFVADLRQLCRDKVVHEVGRRRSLAASDARTEDAARAPAGVVRFVLLTRLYRSLTRGMEGEAVVLRRKLADAKDARRGINFLTMVLLTLLLGMSCVVVPLVSAYDVREPGFVAIAVALPVITACAGGFLIIHGWLSWRFGIKSDRAFEEVRGVLYQALGSASASLLKEPVGDANYELYPGDKELGDYGKWLQQLYDNKRTIQFVSRNPRPGR</sequence>
<feature type="transmembrane region" description="Helical" evidence="1">
    <location>
        <begin position="98"/>
        <end position="116"/>
    </location>
</feature>
<reference evidence="2" key="1">
    <citation type="submission" date="2022-07" db="EMBL/GenBank/DDBJ databases">
        <title>Parvularcula maris sp. nov., an algicidal bacterium isolated from seawater.</title>
        <authorList>
            <person name="Li F."/>
        </authorList>
    </citation>
    <scope>NUCLEOTIDE SEQUENCE</scope>
    <source>
        <strain evidence="2">BGMRC 0090</strain>
    </source>
</reference>
<dbReference type="RefSeq" id="WP_256619578.1">
    <property type="nucleotide sequence ID" value="NZ_JANIBC010000007.1"/>
</dbReference>
<feature type="transmembrane region" description="Helical" evidence="1">
    <location>
        <begin position="240"/>
        <end position="265"/>
    </location>
</feature>
<evidence type="ECO:0000256" key="1">
    <source>
        <dbReference type="SAM" id="Phobius"/>
    </source>
</evidence>
<keyword evidence="3" id="KW-1185">Reference proteome</keyword>